<proteinExistence type="predicted"/>
<comment type="caution">
    <text evidence="2">The sequence shown here is derived from an EMBL/GenBank/DDBJ whole genome shotgun (WGS) entry which is preliminary data.</text>
</comment>
<dbReference type="AlphaFoldDB" id="A0A246BUA5"/>
<protein>
    <submittedName>
        <fullName evidence="2">Uncharacterized protein</fullName>
    </submittedName>
</protein>
<keyword evidence="3" id="KW-1185">Reference proteome</keyword>
<feature type="compositionally biased region" description="Pro residues" evidence="1">
    <location>
        <begin position="34"/>
        <end position="57"/>
    </location>
</feature>
<accession>A0A246BUA5</accession>
<gene>
    <name evidence="2" type="ORF">CBQ26_01220</name>
</gene>
<evidence type="ECO:0000313" key="2">
    <source>
        <dbReference type="EMBL" id="OWL98752.1"/>
    </source>
</evidence>
<name>A0A246BUA5_9DEIO</name>
<reference evidence="2 3" key="1">
    <citation type="submission" date="2017-05" db="EMBL/GenBank/DDBJ databases">
        <title>De novo genome assembly of Deniococcus indicus strain DR1.</title>
        <authorList>
            <person name="Chauhan D."/>
            <person name="Yennamalli R.M."/>
            <person name="Priyadarshini R."/>
        </authorList>
    </citation>
    <scope>NUCLEOTIDE SEQUENCE [LARGE SCALE GENOMIC DNA]</scope>
    <source>
        <strain evidence="2 3">DR1</strain>
    </source>
</reference>
<sequence>MNSMGPKISVRRCSVWWPKANSPPRRPTDCSRTTPPPLPTSTTPPPTPPPAPRSPAPRRPDLRRPPDTSAPAPARTPPVT</sequence>
<organism evidence="2 3">
    <name type="scientific">Deinococcus indicus</name>
    <dbReference type="NCBI Taxonomy" id="223556"/>
    <lineage>
        <taxon>Bacteria</taxon>
        <taxon>Thermotogati</taxon>
        <taxon>Deinococcota</taxon>
        <taxon>Deinococci</taxon>
        <taxon>Deinococcales</taxon>
        <taxon>Deinococcaceae</taxon>
        <taxon>Deinococcus</taxon>
    </lineage>
</organism>
<dbReference type="EMBL" id="NHMK01000005">
    <property type="protein sequence ID" value="OWL98752.1"/>
    <property type="molecule type" value="Genomic_DNA"/>
</dbReference>
<evidence type="ECO:0000313" key="3">
    <source>
        <dbReference type="Proteomes" id="UP000197208"/>
    </source>
</evidence>
<feature type="region of interest" description="Disordered" evidence="1">
    <location>
        <begin position="1"/>
        <end position="80"/>
    </location>
</feature>
<evidence type="ECO:0000256" key="1">
    <source>
        <dbReference type="SAM" id="MobiDB-lite"/>
    </source>
</evidence>
<dbReference type="Proteomes" id="UP000197208">
    <property type="component" value="Unassembled WGS sequence"/>
</dbReference>